<evidence type="ECO:0000313" key="2">
    <source>
        <dbReference type="EMBL" id="MBX34891.1"/>
    </source>
</evidence>
<evidence type="ECO:0000256" key="1">
    <source>
        <dbReference type="SAM" id="SignalP"/>
    </source>
</evidence>
<dbReference type="AlphaFoldDB" id="A0A2P2MXE3"/>
<dbReference type="PROSITE" id="PS51257">
    <property type="entry name" value="PROKAR_LIPOPROTEIN"/>
    <property type="match status" value="1"/>
</dbReference>
<dbReference type="EMBL" id="GGEC01054407">
    <property type="protein sequence ID" value="MBX34891.1"/>
    <property type="molecule type" value="Transcribed_RNA"/>
</dbReference>
<protein>
    <submittedName>
        <fullName evidence="2">Uncharacterized protein</fullName>
    </submittedName>
</protein>
<feature type="signal peptide" evidence="1">
    <location>
        <begin position="1"/>
        <end position="24"/>
    </location>
</feature>
<sequence>MRIVILYFTLQLMLLFLSCKGCLEEEREALLQTKTSINIPEDSAFSNW</sequence>
<name>A0A2P2MXE3_RHIMU</name>
<feature type="chain" id="PRO_5015182351" evidence="1">
    <location>
        <begin position="25"/>
        <end position="48"/>
    </location>
</feature>
<reference evidence="2" key="1">
    <citation type="submission" date="2018-02" db="EMBL/GenBank/DDBJ databases">
        <title>Rhizophora mucronata_Transcriptome.</title>
        <authorList>
            <person name="Meera S.P."/>
            <person name="Sreeshan A."/>
            <person name="Augustine A."/>
        </authorList>
    </citation>
    <scope>NUCLEOTIDE SEQUENCE</scope>
    <source>
        <tissue evidence="2">Leaf</tissue>
    </source>
</reference>
<organism evidence="2">
    <name type="scientific">Rhizophora mucronata</name>
    <name type="common">Asiatic mangrove</name>
    <dbReference type="NCBI Taxonomy" id="61149"/>
    <lineage>
        <taxon>Eukaryota</taxon>
        <taxon>Viridiplantae</taxon>
        <taxon>Streptophyta</taxon>
        <taxon>Embryophyta</taxon>
        <taxon>Tracheophyta</taxon>
        <taxon>Spermatophyta</taxon>
        <taxon>Magnoliopsida</taxon>
        <taxon>eudicotyledons</taxon>
        <taxon>Gunneridae</taxon>
        <taxon>Pentapetalae</taxon>
        <taxon>rosids</taxon>
        <taxon>fabids</taxon>
        <taxon>Malpighiales</taxon>
        <taxon>Rhizophoraceae</taxon>
        <taxon>Rhizophora</taxon>
    </lineage>
</organism>
<proteinExistence type="predicted"/>
<keyword evidence="1" id="KW-0732">Signal</keyword>
<accession>A0A2P2MXE3</accession>